<keyword evidence="3" id="KW-0804">Transcription</keyword>
<dbReference type="SMART" id="SM00342">
    <property type="entry name" value="HTH_ARAC"/>
    <property type="match status" value="1"/>
</dbReference>
<dbReference type="RefSeq" id="WP_143437243.1">
    <property type="nucleotide sequence ID" value="NZ_FZNS01000016.1"/>
</dbReference>
<dbReference type="PANTHER" id="PTHR43280:SF31">
    <property type="entry name" value="TRANSCRIPTIONAL REGULATORY PROTEIN"/>
    <property type="match status" value="1"/>
</dbReference>
<dbReference type="PANTHER" id="PTHR43280">
    <property type="entry name" value="ARAC-FAMILY TRANSCRIPTIONAL REGULATOR"/>
    <property type="match status" value="1"/>
</dbReference>
<gene>
    <name evidence="6" type="ORF">SAMN06269173_11642</name>
</gene>
<organism evidence="6 7">
    <name type="scientific">Hymenobacter mucosus</name>
    <dbReference type="NCBI Taxonomy" id="1411120"/>
    <lineage>
        <taxon>Bacteria</taxon>
        <taxon>Pseudomonadati</taxon>
        <taxon>Bacteroidota</taxon>
        <taxon>Cytophagia</taxon>
        <taxon>Cytophagales</taxon>
        <taxon>Hymenobacteraceae</taxon>
        <taxon>Hymenobacter</taxon>
    </lineage>
</organism>
<protein>
    <submittedName>
        <fullName evidence="6">AraC-type DNA-binding protein</fullName>
    </submittedName>
</protein>
<reference evidence="7" key="1">
    <citation type="submission" date="2017-06" db="EMBL/GenBank/DDBJ databases">
        <authorList>
            <person name="Varghese N."/>
            <person name="Submissions S."/>
        </authorList>
    </citation>
    <scope>NUCLEOTIDE SEQUENCE [LARGE SCALE GENOMIC DNA]</scope>
    <source>
        <strain evidence="7">DSM 28041</strain>
    </source>
</reference>
<evidence type="ECO:0000256" key="4">
    <source>
        <dbReference type="SAM" id="MobiDB-lite"/>
    </source>
</evidence>
<evidence type="ECO:0000259" key="5">
    <source>
        <dbReference type="PROSITE" id="PS01124"/>
    </source>
</evidence>
<dbReference type="PROSITE" id="PS01124">
    <property type="entry name" value="HTH_ARAC_FAMILY_2"/>
    <property type="match status" value="1"/>
</dbReference>
<dbReference type="InterPro" id="IPR018060">
    <property type="entry name" value="HTH_AraC"/>
</dbReference>
<dbReference type="GO" id="GO:0003700">
    <property type="term" value="F:DNA-binding transcription factor activity"/>
    <property type="evidence" value="ECO:0007669"/>
    <property type="project" value="InterPro"/>
</dbReference>
<feature type="region of interest" description="Disordered" evidence="4">
    <location>
        <begin position="189"/>
        <end position="213"/>
    </location>
</feature>
<evidence type="ECO:0000256" key="1">
    <source>
        <dbReference type="ARBA" id="ARBA00023015"/>
    </source>
</evidence>
<proteinExistence type="predicted"/>
<sequence>MSVDRCSIPPTTVLYIKHIVCARCIRVVRQELEQLGYQVLEVRLGAATIAAAAEQIDWPRLRLALTAAGFALLESVHQTLLGRVQTAVHQLLRQPPGLRHRAYPAAVALELGLPVAQLSAAYARLATGDTLAGYIVRQRQAYAQELLVSSALGVGLIARKLGYSSLAHFSGQFRRAAQCSPSTYRKRQRLTEEQPNDASLSASDIKPAVPSGV</sequence>
<dbReference type="Pfam" id="PF12833">
    <property type="entry name" value="HTH_18"/>
    <property type="match status" value="1"/>
</dbReference>
<dbReference type="SUPFAM" id="SSF46689">
    <property type="entry name" value="Homeodomain-like"/>
    <property type="match status" value="1"/>
</dbReference>
<dbReference type="Gene3D" id="1.10.10.60">
    <property type="entry name" value="Homeodomain-like"/>
    <property type="match status" value="1"/>
</dbReference>
<dbReference type="AlphaFoldDB" id="A0A239AZ29"/>
<dbReference type="EMBL" id="FZNS01000016">
    <property type="protein sequence ID" value="SNS00621.1"/>
    <property type="molecule type" value="Genomic_DNA"/>
</dbReference>
<evidence type="ECO:0000256" key="3">
    <source>
        <dbReference type="ARBA" id="ARBA00023163"/>
    </source>
</evidence>
<keyword evidence="1" id="KW-0805">Transcription regulation</keyword>
<accession>A0A239AZ29</accession>
<evidence type="ECO:0000256" key="2">
    <source>
        <dbReference type="ARBA" id="ARBA00023125"/>
    </source>
</evidence>
<keyword evidence="7" id="KW-1185">Reference proteome</keyword>
<evidence type="ECO:0000313" key="6">
    <source>
        <dbReference type="EMBL" id="SNS00621.1"/>
    </source>
</evidence>
<keyword evidence="2 6" id="KW-0238">DNA-binding</keyword>
<dbReference type="InterPro" id="IPR009057">
    <property type="entry name" value="Homeodomain-like_sf"/>
</dbReference>
<feature type="domain" description="HTH araC/xylS-type" evidence="5">
    <location>
        <begin position="124"/>
        <end position="187"/>
    </location>
</feature>
<name>A0A239AZ29_9BACT</name>
<dbReference type="Proteomes" id="UP000198310">
    <property type="component" value="Unassembled WGS sequence"/>
</dbReference>
<dbReference type="GO" id="GO:0043565">
    <property type="term" value="F:sequence-specific DNA binding"/>
    <property type="evidence" value="ECO:0007669"/>
    <property type="project" value="InterPro"/>
</dbReference>
<evidence type="ECO:0000313" key="7">
    <source>
        <dbReference type="Proteomes" id="UP000198310"/>
    </source>
</evidence>